<reference evidence="1 2" key="1">
    <citation type="submission" date="2018-12" db="EMBL/GenBank/DDBJ databases">
        <title>Flammeovirga pectinis sp. nov., isolated from the gut of the Korean scallop, Patinopecten yessoensis.</title>
        <authorList>
            <person name="Bae J.-W."/>
            <person name="Jeong Y.-S."/>
            <person name="Kang W."/>
        </authorList>
    </citation>
    <scope>NUCLEOTIDE SEQUENCE [LARGE SCALE GENOMIC DNA]</scope>
    <source>
        <strain evidence="1 2">L12M1</strain>
    </source>
</reference>
<dbReference type="OrthoDB" id="978253at2"/>
<gene>
    <name evidence="1" type="ORF">EI427_14110</name>
</gene>
<dbReference type="Pfam" id="PF14014">
    <property type="entry name" value="DUF4230"/>
    <property type="match status" value="1"/>
</dbReference>
<protein>
    <submittedName>
        <fullName evidence="1">DUF4230 domain-containing protein</fullName>
    </submittedName>
</protein>
<dbReference type="KEGG" id="fll:EI427_14110"/>
<evidence type="ECO:0000313" key="2">
    <source>
        <dbReference type="Proteomes" id="UP000267268"/>
    </source>
</evidence>
<dbReference type="InterPro" id="IPR025324">
    <property type="entry name" value="DUF4230"/>
</dbReference>
<dbReference type="AlphaFoldDB" id="A0A3Q9FR42"/>
<proteinExistence type="predicted"/>
<accession>A0A3Q9FR42</accession>
<sequence>MSSKLHTSILTFLAILMASYIMWDLFEENYSDSTNDQQLIVEELEGLGRLELYKARVRDVAEYSEENEYLEDIPIASEYFKSKILAVIGGEIVAYINLNEIKQSDIRIADSTVIIDLPNLHIDGRVNPKEVKIYSSDYASPEAMNKLYIEAERKLRQTGKEMQLEAKAKENARLYLAPILSKISGNRHVKINFKDSVNLHYIRQ</sequence>
<organism evidence="1 2">
    <name type="scientific">Flammeovirga pectinis</name>
    <dbReference type="NCBI Taxonomy" id="2494373"/>
    <lineage>
        <taxon>Bacteria</taxon>
        <taxon>Pseudomonadati</taxon>
        <taxon>Bacteroidota</taxon>
        <taxon>Cytophagia</taxon>
        <taxon>Cytophagales</taxon>
        <taxon>Flammeovirgaceae</taxon>
        <taxon>Flammeovirga</taxon>
    </lineage>
</organism>
<evidence type="ECO:0000313" key="1">
    <source>
        <dbReference type="EMBL" id="AZQ63333.1"/>
    </source>
</evidence>
<keyword evidence="2" id="KW-1185">Reference proteome</keyword>
<name>A0A3Q9FR42_9BACT</name>
<dbReference type="EMBL" id="CP034562">
    <property type="protein sequence ID" value="AZQ63333.1"/>
    <property type="molecule type" value="Genomic_DNA"/>
</dbReference>
<dbReference type="Proteomes" id="UP000267268">
    <property type="component" value="Chromosome 1"/>
</dbReference>